<name>A0A8J4SI30_9STRA</name>
<dbReference type="AlphaFoldDB" id="A0A8J4SI30"/>
<organism evidence="2 3">
    <name type="scientific">Phytophthora kernoviae 00238/432</name>
    <dbReference type="NCBI Taxonomy" id="1284355"/>
    <lineage>
        <taxon>Eukaryota</taxon>
        <taxon>Sar</taxon>
        <taxon>Stramenopiles</taxon>
        <taxon>Oomycota</taxon>
        <taxon>Peronosporomycetes</taxon>
        <taxon>Peronosporales</taxon>
        <taxon>Peronosporaceae</taxon>
        <taxon>Phytophthora</taxon>
    </lineage>
</organism>
<accession>A0A8J4SI30</accession>
<sequence>MTNSGKPLSTTTATSTVNSITESRQQASFAGLPASRKHRNMRMSLYLITLKKHWNDISVHANDANQQVSESPIRSGFPL</sequence>
<comment type="caution">
    <text evidence="2">The sequence shown here is derived from an EMBL/GenBank/DDBJ whole genome shotgun (WGS) entry which is preliminary data.</text>
</comment>
<evidence type="ECO:0000313" key="3">
    <source>
        <dbReference type="Proteomes" id="UP000702964"/>
    </source>
</evidence>
<feature type="region of interest" description="Disordered" evidence="1">
    <location>
        <begin position="1"/>
        <end position="35"/>
    </location>
</feature>
<dbReference type="EMBL" id="AOFI03000001">
    <property type="protein sequence ID" value="KAF4326234.1"/>
    <property type="molecule type" value="Genomic_DNA"/>
</dbReference>
<reference evidence="2" key="2">
    <citation type="submission" date="2020-02" db="EMBL/GenBank/DDBJ databases">
        <authorList>
            <person name="Studholme D.J."/>
        </authorList>
    </citation>
    <scope>NUCLEOTIDE SEQUENCE</scope>
    <source>
        <strain evidence="2">00238/432</strain>
    </source>
</reference>
<gene>
    <name evidence="2" type="ORF">G195_000238</name>
</gene>
<feature type="compositionally biased region" description="Low complexity" evidence="1">
    <location>
        <begin position="9"/>
        <end position="21"/>
    </location>
</feature>
<evidence type="ECO:0000313" key="2">
    <source>
        <dbReference type="EMBL" id="KAF4326234.1"/>
    </source>
</evidence>
<reference evidence="2" key="1">
    <citation type="journal article" date="2015" name="Genom Data">
        <title>Draft genome sequences of Phytophthora kernoviae and Phytophthora ramorum lineage EU2 from Scotland.</title>
        <authorList>
            <person name="Sambles C."/>
            <person name="Schlenzig A."/>
            <person name="O'Neill P."/>
            <person name="Grant M."/>
            <person name="Studholme D.J."/>
        </authorList>
    </citation>
    <scope>NUCLEOTIDE SEQUENCE</scope>
    <source>
        <strain evidence="2">00238/432</strain>
    </source>
</reference>
<dbReference type="Proteomes" id="UP000702964">
    <property type="component" value="Unassembled WGS sequence"/>
</dbReference>
<proteinExistence type="predicted"/>
<protein>
    <submittedName>
        <fullName evidence="2">Uncharacterized protein</fullName>
    </submittedName>
</protein>
<evidence type="ECO:0000256" key="1">
    <source>
        <dbReference type="SAM" id="MobiDB-lite"/>
    </source>
</evidence>